<feature type="non-terminal residue" evidence="1">
    <location>
        <position position="48"/>
    </location>
</feature>
<comment type="caution">
    <text evidence="1">The sequence shown here is derived from an EMBL/GenBank/DDBJ whole genome shotgun (WGS) entry which is preliminary data.</text>
</comment>
<keyword evidence="2" id="KW-1185">Reference proteome</keyword>
<dbReference type="EMBL" id="BMAW01091071">
    <property type="protein sequence ID" value="GFS47807.1"/>
    <property type="molecule type" value="Genomic_DNA"/>
</dbReference>
<sequence length="48" mass="5380">MDFSVSALSKDFPVLLSKTLLKRDFYNIDNPSVSISRQVSTDTLMKNG</sequence>
<dbReference type="AlphaFoldDB" id="A0A8X6IL99"/>
<evidence type="ECO:0000313" key="2">
    <source>
        <dbReference type="Proteomes" id="UP000887013"/>
    </source>
</evidence>
<reference evidence="1" key="1">
    <citation type="submission" date="2020-08" db="EMBL/GenBank/DDBJ databases">
        <title>Multicomponent nature underlies the extraordinary mechanical properties of spider dragline silk.</title>
        <authorList>
            <person name="Kono N."/>
            <person name="Nakamura H."/>
            <person name="Mori M."/>
            <person name="Yoshida Y."/>
            <person name="Ohtoshi R."/>
            <person name="Malay A.D."/>
            <person name="Moran D.A.P."/>
            <person name="Tomita M."/>
            <person name="Numata K."/>
            <person name="Arakawa K."/>
        </authorList>
    </citation>
    <scope>NUCLEOTIDE SEQUENCE</scope>
</reference>
<gene>
    <name evidence="1" type="ORF">NPIL_675781</name>
</gene>
<evidence type="ECO:0000313" key="1">
    <source>
        <dbReference type="EMBL" id="GFS47807.1"/>
    </source>
</evidence>
<accession>A0A8X6IL99</accession>
<proteinExistence type="predicted"/>
<dbReference type="Proteomes" id="UP000887013">
    <property type="component" value="Unassembled WGS sequence"/>
</dbReference>
<organism evidence="1 2">
    <name type="scientific">Nephila pilipes</name>
    <name type="common">Giant wood spider</name>
    <name type="synonym">Nephila maculata</name>
    <dbReference type="NCBI Taxonomy" id="299642"/>
    <lineage>
        <taxon>Eukaryota</taxon>
        <taxon>Metazoa</taxon>
        <taxon>Ecdysozoa</taxon>
        <taxon>Arthropoda</taxon>
        <taxon>Chelicerata</taxon>
        <taxon>Arachnida</taxon>
        <taxon>Araneae</taxon>
        <taxon>Araneomorphae</taxon>
        <taxon>Entelegynae</taxon>
        <taxon>Araneoidea</taxon>
        <taxon>Nephilidae</taxon>
        <taxon>Nephila</taxon>
    </lineage>
</organism>
<name>A0A8X6IL99_NEPPI</name>
<protein>
    <submittedName>
        <fullName evidence="1">Uncharacterized protein</fullName>
    </submittedName>
</protein>